<dbReference type="InterPro" id="IPR004330">
    <property type="entry name" value="FAR1_DNA_bnd_dom"/>
</dbReference>
<organism evidence="9 10">
    <name type="scientific">Sorghum bicolor</name>
    <name type="common">Sorghum</name>
    <name type="synonym">Sorghum vulgare</name>
    <dbReference type="NCBI Taxonomy" id="4558"/>
    <lineage>
        <taxon>Eukaryota</taxon>
        <taxon>Viridiplantae</taxon>
        <taxon>Streptophyta</taxon>
        <taxon>Embryophyta</taxon>
        <taxon>Tracheophyta</taxon>
        <taxon>Spermatophyta</taxon>
        <taxon>Magnoliopsida</taxon>
        <taxon>Liliopsida</taxon>
        <taxon>Poales</taxon>
        <taxon>Poaceae</taxon>
        <taxon>PACMAD clade</taxon>
        <taxon>Panicoideae</taxon>
        <taxon>Andropogonodae</taxon>
        <taxon>Andropogoneae</taxon>
        <taxon>Sorghinae</taxon>
        <taxon>Sorghum</taxon>
    </lineage>
</organism>
<keyword evidence="6" id="KW-0539">Nucleus</keyword>
<evidence type="ECO:0000256" key="2">
    <source>
        <dbReference type="ARBA" id="ARBA00022723"/>
    </source>
</evidence>
<dbReference type="SMART" id="SM00575">
    <property type="entry name" value="ZnF_PMZ"/>
    <property type="match status" value="1"/>
</dbReference>
<sequence length="803" mass="91511">MTAGDQSCKQTAADSSTLCSSQFTQSMANQVPNPMSQGPLPSGNEICADRPSFIHSNPVSTGPIPLRRKRGKHGPEARIAPLEENPVTQAMKSYINRLGEPVFLPAVGMEFNSAKEAKDFYNLYSWEIGFGIRKGRNRTNENNYMTRQDLVCSCEGLPTNINASSCRTGCKAMIRLHRSSDHGWVISRVETKHNHPLSATYGENKQWPSHSEIDPMTKDFVQKLRENNIPIGRVCSILGVHGCQAVQPIRREAVRSLCARLAQENIKDDIGKTVKLLQEMKRSDVGMDITFAVDDDGKITSLLWCTGKNRSDYAKFGDVVTFDTTYRTNLYNLPFGLFVGVNNHFQSIVFGGVLLTSERIEDFEWCFNNFVEIMGGKAPTTILTDQCQAMASAIKSTLKNTRHRWCRWHVLRKTKQKVGPPYSKHSNFKKEFNKLVTEETMVNRFERKWRQLIRKYNLENNQFLQRLYKYRSKWAKPYFMDIFCAGMTSTQRSESANHMLKQFIQRSAPMHMFVRKFNEFQMDRNDQEGKEVHLTKQMRRKRRVGVPIERHAESIYTRRMYDKFYNELYSSGGYVIKSKDNDGNFEVAHSYTDGNPDQVCYKVRYDGGDNVYCQCGLYEHMGMLCRHSLKVLVHLDVKEVPSGNIMPRWLKNDPEPETSISATRRPDISGASVNVLKKRALLNCILQVAYGPDDISDEAFTQAMSVVDSLVVRTTSSSTATLQSPITDNNTNYKQSVAPPSVPMPKSSSTIRCPDRPINTGRPPHSTLKSWKDQQKRARCASTDEENPREAKTRRIVDVMAFE</sequence>
<dbReference type="InterPro" id="IPR018289">
    <property type="entry name" value="MULE_transposase_dom"/>
</dbReference>
<evidence type="ECO:0000256" key="7">
    <source>
        <dbReference type="SAM" id="MobiDB-lite"/>
    </source>
</evidence>
<keyword evidence="3 5" id="KW-0863">Zinc-finger</keyword>
<dbReference type="GO" id="GO:0006355">
    <property type="term" value="P:regulation of DNA-templated transcription"/>
    <property type="evidence" value="ECO:0007669"/>
    <property type="project" value="UniProtKB-UniRule"/>
</dbReference>
<dbReference type="ExpressionAtlas" id="A0A1B6Q0S6">
    <property type="expression patterns" value="baseline"/>
</dbReference>
<comment type="function">
    <text evidence="6">Putative transcription activator involved in regulating light control of development.</text>
</comment>
<dbReference type="PANTHER" id="PTHR31669:SF168">
    <property type="entry name" value="PROTEIN FAR1-RELATED SEQUENCE"/>
    <property type="match status" value="1"/>
</dbReference>
<evidence type="ECO:0000256" key="1">
    <source>
        <dbReference type="ARBA" id="ARBA00005889"/>
    </source>
</evidence>
<keyword evidence="2 6" id="KW-0479">Metal-binding</keyword>
<name>A0A1B6Q0S6_SORBI</name>
<comment type="subcellular location">
    <subcellularLocation>
        <location evidence="6">Nucleus</location>
    </subcellularLocation>
</comment>
<dbReference type="AlphaFoldDB" id="A0A1B6Q0S6"/>
<keyword evidence="4 6" id="KW-0862">Zinc</keyword>
<dbReference type="STRING" id="4558.A0A1B6Q0S6"/>
<dbReference type="GO" id="GO:0008270">
    <property type="term" value="F:zinc ion binding"/>
    <property type="evidence" value="ECO:0007669"/>
    <property type="project" value="UniProtKB-UniRule"/>
</dbReference>
<dbReference type="EMBL" id="CM000762">
    <property type="protein sequence ID" value="KXG31485.1"/>
    <property type="molecule type" value="Genomic_DNA"/>
</dbReference>
<comment type="similarity">
    <text evidence="1 6">Belongs to the FHY3/FAR1 family.</text>
</comment>
<feature type="domain" description="SWIM-type" evidence="8">
    <location>
        <begin position="601"/>
        <end position="636"/>
    </location>
</feature>
<accession>A0A1B6Q0S6</accession>
<evidence type="ECO:0000256" key="4">
    <source>
        <dbReference type="ARBA" id="ARBA00022833"/>
    </source>
</evidence>
<dbReference type="eggNOG" id="ENOG502QR4C">
    <property type="taxonomic scope" value="Eukaryota"/>
</dbReference>
<feature type="region of interest" description="Disordered" evidence="7">
    <location>
        <begin position="727"/>
        <end position="793"/>
    </location>
</feature>
<keyword evidence="10" id="KW-1185">Reference proteome</keyword>
<dbReference type="PANTHER" id="PTHR31669">
    <property type="entry name" value="PROTEIN FAR1-RELATED SEQUENCE 10-RELATED"/>
    <property type="match status" value="1"/>
</dbReference>
<dbReference type="Proteomes" id="UP000000768">
    <property type="component" value="Chromosome 3"/>
</dbReference>
<dbReference type="Pfam" id="PF10551">
    <property type="entry name" value="MULE"/>
    <property type="match status" value="1"/>
</dbReference>
<protein>
    <recommendedName>
        <fullName evidence="6">Protein FAR1-RELATED SEQUENCE</fullName>
    </recommendedName>
</protein>
<dbReference type="OMA" id="NTRSATC"/>
<dbReference type="FunCoup" id="A0A1B6Q0S6">
    <property type="interactions" value="11"/>
</dbReference>
<dbReference type="GO" id="GO:0005634">
    <property type="term" value="C:nucleus"/>
    <property type="evidence" value="ECO:0007669"/>
    <property type="project" value="UniProtKB-SubCell"/>
</dbReference>
<dbReference type="InterPro" id="IPR007527">
    <property type="entry name" value="Znf_SWIM"/>
</dbReference>
<dbReference type="OrthoDB" id="685741at2759"/>
<evidence type="ECO:0000256" key="6">
    <source>
        <dbReference type="RuleBase" id="RU367018"/>
    </source>
</evidence>
<reference evidence="10" key="2">
    <citation type="journal article" date="2018" name="Plant J.">
        <title>The Sorghum bicolor reference genome: improved assembly, gene annotations, a transcriptome atlas, and signatures of genome organization.</title>
        <authorList>
            <person name="McCormick R.F."/>
            <person name="Truong S.K."/>
            <person name="Sreedasyam A."/>
            <person name="Jenkins J."/>
            <person name="Shu S."/>
            <person name="Sims D."/>
            <person name="Kennedy M."/>
            <person name="Amirebrahimi M."/>
            <person name="Weers B.D."/>
            <person name="McKinley B."/>
            <person name="Mattison A."/>
            <person name="Morishige D.T."/>
            <person name="Grimwood J."/>
            <person name="Schmutz J."/>
            <person name="Mullet J.E."/>
        </authorList>
    </citation>
    <scope>NUCLEOTIDE SEQUENCE [LARGE SCALE GENOMIC DNA]</scope>
    <source>
        <strain evidence="10">cv. BTx623</strain>
    </source>
</reference>
<evidence type="ECO:0000259" key="8">
    <source>
        <dbReference type="PROSITE" id="PS50966"/>
    </source>
</evidence>
<evidence type="ECO:0000256" key="5">
    <source>
        <dbReference type="PROSITE-ProRule" id="PRU00325"/>
    </source>
</evidence>
<evidence type="ECO:0000256" key="3">
    <source>
        <dbReference type="ARBA" id="ARBA00022771"/>
    </source>
</evidence>
<proteinExistence type="inferred from homology"/>
<dbReference type="Gramene" id="KXG31485">
    <property type="protein sequence ID" value="KXG31485"/>
    <property type="gene ID" value="SORBI_3003G007000"/>
</dbReference>
<dbReference type="InterPro" id="IPR031052">
    <property type="entry name" value="FHY3/FAR1"/>
</dbReference>
<dbReference type="InterPro" id="IPR006564">
    <property type="entry name" value="Znf_PMZ"/>
</dbReference>
<dbReference type="InParanoid" id="A0A1B6Q0S6"/>
<gene>
    <name evidence="9" type="ORF">SORBI_3003G007000</name>
</gene>
<dbReference type="Pfam" id="PF03101">
    <property type="entry name" value="FAR1"/>
    <property type="match status" value="1"/>
</dbReference>
<evidence type="ECO:0000313" key="10">
    <source>
        <dbReference type="Proteomes" id="UP000000768"/>
    </source>
</evidence>
<dbReference type="PROSITE" id="PS50966">
    <property type="entry name" value="ZF_SWIM"/>
    <property type="match status" value="1"/>
</dbReference>
<reference evidence="9 10" key="1">
    <citation type="journal article" date="2009" name="Nature">
        <title>The Sorghum bicolor genome and the diversification of grasses.</title>
        <authorList>
            <person name="Paterson A.H."/>
            <person name="Bowers J.E."/>
            <person name="Bruggmann R."/>
            <person name="Dubchak I."/>
            <person name="Grimwood J."/>
            <person name="Gundlach H."/>
            <person name="Haberer G."/>
            <person name="Hellsten U."/>
            <person name="Mitros T."/>
            <person name="Poliakov A."/>
            <person name="Schmutz J."/>
            <person name="Spannagl M."/>
            <person name="Tang H."/>
            <person name="Wang X."/>
            <person name="Wicker T."/>
            <person name="Bharti A.K."/>
            <person name="Chapman J."/>
            <person name="Feltus F.A."/>
            <person name="Gowik U."/>
            <person name="Grigoriev I.V."/>
            <person name="Lyons E."/>
            <person name="Maher C.A."/>
            <person name="Martis M."/>
            <person name="Narechania A."/>
            <person name="Otillar R.P."/>
            <person name="Penning B.W."/>
            <person name="Salamov A.A."/>
            <person name="Wang Y."/>
            <person name="Zhang L."/>
            <person name="Carpita N.C."/>
            <person name="Freeling M."/>
            <person name="Gingle A.R."/>
            <person name="Hash C.T."/>
            <person name="Keller B."/>
            <person name="Klein P."/>
            <person name="Kresovich S."/>
            <person name="McCann M.C."/>
            <person name="Ming R."/>
            <person name="Peterson D.G."/>
            <person name="Mehboob-ur-Rahman"/>
            <person name="Ware D."/>
            <person name="Westhoff P."/>
            <person name="Mayer K.F."/>
            <person name="Messing J."/>
            <person name="Rokhsar D.S."/>
        </authorList>
    </citation>
    <scope>NUCLEOTIDE SEQUENCE [LARGE SCALE GENOMIC DNA]</scope>
    <source>
        <strain evidence="10">cv. BTx623</strain>
    </source>
</reference>
<evidence type="ECO:0000313" key="9">
    <source>
        <dbReference type="EMBL" id="KXG31485.1"/>
    </source>
</evidence>